<dbReference type="PANTHER" id="PTHR32119">
    <property type="entry name" value="OROTIDINE 5'-PHOSPHATE DECARBOXYLASE"/>
    <property type="match status" value="1"/>
</dbReference>
<comment type="pathway">
    <text evidence="1">Pyrimidine metabolism; UMP biosynthesis via de novo pathway; UMP from orotate: step 2/2.</text>
</comment>
<reference evidence="9" key="1">
    <citation type="submission" date="2013-08" db="EMBL/GenBank/DDBJ databases">
        <authorList>
            <person name="Mendez C."/>
            <person name="Richter M."/>
            <person name="Ferrer M."/>
            <person name="Sanchez J."/>
        </authorList>
    </citation>
    <scope>NUCLEOTIDE SEQUENCE</scope>
</reference>
<dbReference type="SMART" id="SM00934">
    <property type="entry name" value="OMPdecase"/>
    <property type="match status" value="1"/>
</dbReference>
<feature type="non-terminal residue" evidence="9">
    <location>
        <position position="128"/>
    </location>
</feature>
<dbReference type="InterPro" id="IPR011060">
    <property type="entry name" value="RibuloseP-bd_barrel"/>
</dbReference>
<dbReference type="UniPathway" id="UPA00070">
    <property type="reaction ID" value="UER00120"/>
</dbReference>
<dbReference type="EMBL" id="AUZZ01004229">
    <property type="protein sequence ID" value="EQD54376.1"/>
    <property type="molecule type" value="Genomic_DNA"/>
</dbReference>
<reference evidence="9" key="2">
    <citation type="journal article" date="2014" name="ISME J.">
        <title>Microbial stratification in low pH oxic and suboxic macroscopic growths along an acid mine drainage.</title>
        <authorList>
            <person name="Mendez-Garcia C."/>
            <person name="Mesa V."/>
            <person name="Sprenger R.R."/>
            <person name="Richter M."/>
            <person name="Diez M.S."/>
            <person name="Solano J."/>
            <person name="Bargiela R."/>
            <person name="Golyshina O.V."/>
            <person name="Manteca A."/>
            <person name="Ramos J.L."/>
            <person name="Gallego J.R."/>
            <person name="Llorente I."/>
            <person name="Martins Dos Santos V.A."/>
            <person name="Jensen O.N."/>
            <person name="Pelaez A.I."/>
            <person name="Sanchez J."/>
            <person name="Ferrer M."/>
        </authorList>
    </citation>
    <scope>NUCLEOTIDE SEQUENCE</scope>
</reference>
<dbReference type="InterPro" id="IPR014732">
    <property type="entry name" value="OMPdecase"/>
</dbReference>
<evidence type="ECO:0000259" key="8">
    <source>
        <dbReference type="SMART" id="SM00934"/>
    </source>
</evidence>
<dbReference type="PROSITE" id="PS00156">
    <property type="entry name" value="OMPDECASE"/>
    <property type="match status" value="1"/>
</dbReference>
<dbReference type="SUPFAM" id="SSF51366">
    <property type="entry name" value="Ribulose-phoshate binding barrel"/>
    <property type="match status" value="1"/>
</dbReference>
<evidence type="ECO:0000256" key="1">
    <source>
        <dbReference type="ARBA" id="ARBA00004861"/>
    </source>
</evidence>
<dbReference type="InterPro" id="IPR013785">
    <property type="entry name" value="Aldolase_TIM"/>
</dbReference>
<keyword evidence="5" id="KW-0665">Pyrimidine biosynthesis</keyword>
<proteinExistence type="predicted"/>
<dbReference type="InterPro" id="IPR001754">
    <property type="entry name" value="OMPdeCOase_dom"/>
</dbReference>
<evidence type="ECO:0000256" key="4">
    <source>
        <dbReference type="ARBA" id="ARBA00022793"/>
    </source>
</evidence>
<evidence type="ECO:0000256" key="3">
    <source>
        <dbReference type="ARBA" id="ARBA00021923"/>
    </source>
</evidence>
<dbReference type="EC" id="4.1.1.23" evidence="2"/>
<dbReference type="GO" id="GO:0006207">
    <property type="term" value="P:'de novo' pyrimidine nucleobase biosynthetic process"/>
    <property type="evidence" value="ECO:0007669"/>
    <property type="project" value="InterPro"/>
</dbReference>
<evidence type="ECO:0000256" key="7">
    <source>
        <dbReference type="ARBA" id="ARBA00033428"/>
    </source>
</evidence>
<keyword evidence="4" id="KW-0210">Decarboxylase</keyword>
<protein>
    <recommendedName>
        <fullName evidence="3">Orotidine 5'-phosphate decarboxylase</fullName>
        <ecNumber evidence="2">4.1.1.23</ecNumber>
    </recommendedName>
    <alternativeName>
        <fullName evidence="7">OMP decarboxylase</fullName>
    </alternativeName>
</protein>
<evidence type="ECO:0000256" key="5">
    <source>
        <dbReference type="ARBA" id="ARBA00022975"/>
    </source>
</evidence>
<accession>T1A1E0</accession>
<keyword evidence="6" id="KW-0456">Lyase</keyword>
<evidence type="ECO:0000256" key="2">
    <source>
        <dbReference type="ARBA" id="ARBA00012321"/>
    </source>
</evidence>
<evidence type="ECO:0000256" key="6">
    <source>
        <dbReference type="ARBA" id="ARBA00023239"/>
    </source>
</evidence>
<dbReference type="AlphaFoldDB" id="T1A1E0"/>
<dbReference type="GO" id="GO:0044205">
    <property type="term" value="P:'de novo' UMP biosynthetic process"/>
    <property type="evidence" value="ECO:0007669"/>
    <property type="project" value="UniProtKB-UniPathway"/>
</dbReference>
<organism evidence="9">
    <name type="scientific">mine drainage metagenome</name>
    <dbReference type="NCBI Taxonomy" id="410659"/>
    <lineage>
        <taxon>unclassified sequences</taxon>
        <taxon>metagenomes</taxon>
        <taxon>ecological metagenomes</taxon>
    </lineage>
</organism>
<comment type="caution">
    <text evidence="9">The sequence shown here is derived from an EMBL/GenBank/DDBJ whole genome shotgun (WGS) entry which is preliminary data.</text>
</comment>
<evidence type="ECO:0000313" key="9">
    <source>
        <dbReference type="EMBL" id="EQD54376.1"/>
    </source>
</evidence>
<gene>
    <name evidence="9" type="ORF">B2A_06029</name>
</gene>
<dbReference type="GO" id="GO:0004590">
    <property type="term" value="F:orotidine-5'-phosphate decarboxylase activity"/>
    <property type="evidence" value="ECO:0007669"/>
    <property type="project" value="UniProtKB-EC"/>
</dbReference>
<dbReference type="Pfam" id="PF00215">
    <property type="entry name" value="OMPdecase"/>
    <property type="match status" value="1"/>
</dbReference>
<name>T1A1E0_9ZZZZ</name>
<dbReference type="InterPro" id="IPR018089">
    <property type="entry name" value="OMPdecase_AS"/>
</dbReference>
<dbReference type="Gene3D" id="3.20.20.70">
    <property type="entry name" value="Aldolase class I"/>
    <property type="match status" value="1"/>
</dbReference>
<feature type="domain" description="Orotidine 5'-phosphate decarboxylase" evidence="8">
    <location>
        <begin position="17"/>
        <end position="128"/>
    </location>
</feature>
<dbReference type="PANTHER" id="PTHR32119:SF2">
    <property type="entry name" value="OROTIDINE 5'-PHOSPHATE DECARBOXYLASE"/>
    <property type="match status" value="1"/>
</dbReference>
<sequence length="128" mass="14311">MQDCIMNNIPSRSAHTRLIIALDCHNYDAAELLITRLGQSVETYKIGLELLMSGEFFKVVELLHELGKEIFADIKFFDVPATVARAVRRLSQWGITFASVHGNQTMMEAANQEKGNMRILAVTALTSL</sequence>
<dbReference type="GO" id="GO:0005829">
    <property type="term" value="C:cytosol"/>
    <property type="evidence" value="ECO:0007669"/>
    <property type="project" value="TreeGrafter"/>
</dbReference>